<feature type="compositionally biased region" description="Low complexity" evidence="1">
    <location>
        <begin position="543"/>
        <end position="553"/>
    </location>
</feature>
<reference evidence="2 3" key="1">
    <citation type="submission" date="2019-08" db="EMBL/GenBank/DDBJ databases">
        <title>Genome of Luteibaculum oceani JCM 18817.</title>
        <authorList>
            <person name="Bowman J.P."/>
        </authorList>
    </citation>
    <scope>NUCLEOTIDE SEQUENCE [LARGE SCALE GENOMIC DNA]</scope>
    <source>
        <strain evidence="2 3">JCM 18817</strain>
    </source>
</reference>
<feature type="compositionally biased region" description="Basic and acidic residues" evidence="1">
    <location>
        <begin position="395"/>
        <end position="407"/>
    </location>
</feature>
<evidence type="ECO:0000313" key="3">
    <source>
        <dbReference type="Proteomes" id="UP000321168"/>
    </source>
</evidence>
<name>A0A5C6V0Y8_9FLAO</name>
<feature type="region of interest" description="Disordered" evidence="1">
    <location>
        <begin position="390"/>
        <end position="446"/>
    </location>
</feature>
<dbReference type="PROSITE" id="PS51257">
    <property type="entry name" value="PROKAR_LIPOPROTEIN"/>
    <property type="match status" value="1"/>
</dbReference>
<dbReference type="OrthoDB" id="1524740at2"/>
<sequence length="553" mass="62990">MRYISGALLFSVCIGLFTSCATLIYGTKSPIYISSTPKEIPVYVNDKYTGETPMVLNQPYSFSKKIVTLKLSESDKDQFNFIVEKKFRPISLIGAPLIIPFAVDLVTGSAFAHNSYSVYYNFNDQNNNSAWPFQIEIKSKAIKIDPLNFAENGTEKRGILKSNFKTFPEYEEKFGYALTGVYESSDPEFVLNYAELNSKEYKKIAATEVKSYTAYSNNFHSFGDLLPGNQLIPISFKKIEVSKIDRLEKSGKNEKKDIPKKSNKVKLLPKLEQFWPVLTSMGDKQVLFQAYPINQNSEFSYNLKEEFFSLDYLFVFVLADKNQAIELSPGELMQNISLFTTNPYLIELCKNSKTDLDLQKALNKENHHLSNILAFEWAQKSGTPFFETLPGKQKTTKEKEVKPRKGDPGIVADNNRAAEENKENLDKYSSKIQSTDAEQRSEADKYYGPGAPWYLRGMLKPEYRESAKELGLKEEEIYNPNKAPIDSTKWLREQGFELVPPDVSKFKPGIDPGYIDPNDPRKKPHETEGTPWYLQKPDKKKNQPNSPSPKGKS</sequence>
<feature type="compositionally biased region" description="Basic and acidic residues" evidence="1">
    <location>
        <begin position="518"/>
        <end position="528"/>
    </location>
</feature>
<dbReference type="EMBL" id="VORB01000006">
    <property type="protein sequence ID" value="TXC78530.1"/>
    <property type="molecule type" value="Genomic_DNA"/>
</dbReference>
<feature type="compositionally biased region" description="Basic and acidic residues" evidence="1">
    <location>
        <begin position="416"/>
        <end position="429"/>
    </location>
</feature>
<accession>A0A5C6V0Y8</accession>
<comment type="caution">
    <text evidence="2">The sequence shown here is derived from an EMBL/GenBank/DDBJ whole genome shotgun (WGS) entry which is preliminary data.</text>
</comment>
<feature type="region of interest" description="Disordered" evidence="1">
    <location>
        <begin position="500"/>
        <end position="553"/>
    </location>
</feature>
<evidence type="ECO:0000256" key="1">
    <source>
        <dbReference type="SAM" id="MobiDB-lite"/>
    </source>
</evidence>
<dbReference type="RefSeq" id="WP_147014557.1">
    <property type="nucleotide sequence ID" value="NZ_VORB01000006.1"/>
</dbReference>
<gene>
    <name evidence="2" type="ORF">FRX97_07365</name>
</gene>
<evidence type="ECO:0008006" key="4">
    <source>
        <dbReference type="Google" id="ProtNLM"/>
    </source>
</evidence>
<keyword evidence="3" id="KW-1185">Reference proteome</keyword>
<dbReference type="AlphaFoldDB" id="A0A5C6V0Y8"/>
<evidence type="ECO:0000313" key="2">
    <source>
        <dbReference type="EMBL" id="TXC78530.1"/>
    </source>
</evidence>
<dbReference type="Proteomes" id="UP000321168">
    <property type="component" value="Unassembled WGS sequence"/>
</dbReference>
<organism evidence="2 3">
    <name type="scientific">Luteibaculum oceani</name>
    <dbReference type="NCBI Taxonomy" id="1294296"/>
    <lineage>
        <taxon>Bacteria</taxon>
        <taxon>Pseudomonadati</taxon>
        <taxon>Bacteroidota</taxon>
        <taxon>Flavobacteriia</taxon>
        <taxon>Flavobacteriales</taxon>
        <taxon>Luteibaculaceae</taxon>
        <taxon>Luteibaculum</taxon>
    </lineage>
</organism>
<proteinExistence type="predicted"/>
<protein>
    <recommendedName>
        <fullName evidence="4">PEGA domain-containing protein</fullName>
    </recommendedName>
</protein>